<organism evidence="8 9">
    <name type="scientific">Ralstonia solanacearum (strain Po82)</name>
    <dbReference type="NCBI Taxonomy" id="1031711"/>
    <lineage>
        <taxon>Bacteria</taxon>
        <taxon>Pseudomonadati</taxon>
        <taxon>Pseudomonadota</taxon>
        <taxon>Betaproteobacteria</taxon>
        <taxon>Burkholderiales</taxon>
        <taxon>Burkholderiaceae</taxon>
        <taxon>Ralstonia</taxon>
        <taxon>Ralstonia solanacearum species complex</taxon>
    </lineage>
</organism>
<dbReference type="PANTHER" id="PTHR45772:SF2">
    <property type="entry name" value="ABC TRANSPORTER ATP-BINDING PROTEIN"/>
    <property type="match status" value="1"/>
</dbReference>
<evidence type="ECO:0000256" key="5">
    <source>
        <dbReference type="ARBA" id="ARBA00022840"/>
    </source>
</evidence>
<dbReference type="EMBL" id="CP002819">
    <property type="protein sequence ID" value="AEG68484.1"/>
    <property type="molecule type" value="Genomic_DNA"/>
</dbReference>
<feature type="region of interest" description="Disordered" evidence="6">
    <location>
        <begin position="114"/>
        <end position="151"/>
    </location>
</feature>
<dbReference type="SUPFAM" id="SSF52540">
    <property type="entry name" value="P-loop containing nucleoside triphosphate hydrolases"/>
    <property type="match status" value="1"/>
</dbReference>
<protein>
    <submittedName>
        <fullName evidence="8">Amino-acid ATP-binding ABC transporter protein</fullName>
    </submittedName>
</protein>
<dbReference type="GO" id="GO:0005524">
    <property type="term" value="F:ATP binding"/>
    <property type="evidence" value="ECO:0007669"/>
    <property type="project" value="UniProtKB-KW"/>
</dbReference>
<feature type="domain" description="ABC transporter" evidence="7">
    <location>
        <begin position="347"/>
        <end position="588"/>
    </location>
</feature>
<feature type="compositionally biased region" description="Basic and acidic residues" evidence="6">
    <location>
        <begin position="126"/>
        <end position="136"/>
    </location>
</feature>
<dbReference type="InterPro" id="IPR027417">
    <property type="entry name" value="P-loop_NTPase"/>
</dbReference>
<keyword evidence="5 8" id="KW-0067">ATP-binding</keyword>
<dbReference type="InterPro" id="IPR003593">
    <property type="entry name" value="AAA+_ATPase"/>
</dbReference>
<reference evidence="8 9" key="1">
    <citation type="journal article" date="2011" name="J. Bacteriol.">
        <title>Complete genome sequence of the plant pathogen Ralstonia solanacearum strain Po82.</title>
        <authorList>
            <person name="Xu J."/>
            <person name="Zheng H.J."/>
            <person name="Liu L."/>
            <person name="Pan Z.C."/>
            <person name="Prior P."/>
            <person name="Tang B."/>
            <person name="Xu J.S."/>
            <person name="Zhang H."/>
            <person name="Tian Q."/>
            <person name="Zhang L.Q."/>
            <person name="Feng J."/>
        </authorList>
    </citation>
    <scope>NUCLEOTIDE SEQUENCE [LARGE SCALE GENOMIC DNA]</scope>
    <source>
        <strain evidence="8 9">Po82</strain>
    </source>
</reference>
<keyword evidence="3" id="KW-0472">Membrane</keyword>
<dbReference type="Proteomes" id="UP000007953">
    <property type="component" value="Chromosome"/>
</dbReference>
<evidence type="ECO:0000313" key="9">
    <source>
        <dbReference type="Proteomes" id="UP000007953"/>
    </source>
</evidence>
<evidence type="ECO:0000256" key="6">
    <source>
        <dbReference type="SAM" id="MobiDB-lite"/>
    </source>
</evidence>
<gene>
    <name evidence="8" type="ordered locus">RSPO_c01183</name>
</gene>
<dbReference type="AlphaFoldDB" id="F6FZX2"/>
<dbReference type="eggNOG" id="COG0411">
    <property type="taxonomic scope" value="Bacteria"/>
</dbReference>
<evidence type="ECO:0000313" key="8">
    <source>
        <dbReference type="EMBL" id="AEG68484.1"/>
    </source>
</evidence>
<dbReference type="InterPro" id="IPR003439">
    <property type="entry name" value="ABC_transporter-like_ATP-bd"/>
</dbReference>
<dbReference type="SMART" id="SM00382">
    <property type="entry name" value="AAA"/>
    <property type="match status" value="1"/>
</dbReference>
<dbReference type="PATRIC" id="fig|1031711.3.peg.1160"/>
<dbReference type="GO" id="GO:0016887">
    <property type="term" value="F:ATP hydrolysis activity"/>
    <property type="evidence" value="ECO:0007669"/>
    <property type="project" value="InterPro"/>
</dbReference>
<evidence type="ECO:0000256" key="4">
    <source>
        <dbReference type="ARBA" id="ARBA00022741"/>
    </source>
</evidence>
<dbReference type="InterPro" id="IPR051120">
    <property type="entry name" value="ABC_AA/LPS_Transport"/>
</dbReference>
<name>F6FZX2_RALS8</name>
<sequence>MGARRALRACGPAARLAGCALVAAGDRVLVRAGAGLLRPARLPGLRQPGADRRAVRAVAGSRARLCGHRVAGACGLLRPGGLHRGAAGGAWLGRTAVGAGRGRGGGGAGGVLRQLPGGARAGPDAPDGHARHRPDAVRGGQQDGVPDRWGRWPVRRDDGDVAGLLRVRSLRAHRLRLQSGRAVRPVRAAAPAGALAVRAVAAWHPAGAGAHAGARRGCADAAGGGVYRQRGRGGRGGRAAGADHAVRRARCAGLFALGRAADHAGAGRRGPAVRRAGRRGGVHAGAGCAGGHQSGLLAVLDRTAADGDRAVRARRYPGRAGGGAARLARAQGRGGMNAPPLHPTPTLSTRGLSRRWGGFHANADISLTFAPGARHALIGPNGAGKTTFINLLTGTLAPTAGQVLLDGADITRLSAHQRVKRGITRTFQINTLFPGLTVLESVMLAIFERTGASWHWHRAVAAHPAARDEAMALLGRLQLGADASSPTHALPYGKQRLLEIALALATLPRILLLDEPAAGIPAGESAELFEVIAGLPRDITILFIEHDMNLVFRFAERISVLVAGRVLTEGTPQEIAADPRVREVYLGEAAHG</sequence>
<keyword evidence="2" id="KW-1003">Cell membrane</keyword>
<accession>F6FZX2</accession>
<evidence type="ECO:0000256" key="2">
    <source>
        <dbReference type="ARBA" id="ARBA00022475"/>
    </source>
</evidence>
<dbReference type="PROSITE" id="PS50893">
    <property type="entry name" value="ABC_TRANSPORTER_2"/>
    <property type="match status" value="1"/>
</dbReference>
<dbReference type="CDD" id="cd03219">
    <property type="entry name" value="ABC_Mj1267_LivG_branched"/>
    <property type="match status" value="1"/>
</dbReference>
<dbReference type="PANTHER" id="PTHR45772">
    <property type="entry name" value="CONSERVED COMPONENT OF ABC TRANSPORTER FOR NATURAL AMINO ACIDS-RELATED"/>
    <property type="match status" value="1"/>
</dbReference>
<dbReference type="KEGG" id="rsn:RSPO_c01183"/>
<keyword evidence="4" id="KW-0547">Nucleotide-binding</keyword>
<dbReference type="Pfam" id="PF00005">
    <property type="entry name" value="ABC_tran"/>
    <property type="match status" value="1"/>
</dbReference>
<evidence type="ECO:0000256" key="1">
    <source>
        <dbReference type="ARBA" id="ARBA00022448"/>
    </source>
</evidence>
<evidence type="ECO:0000259" key="7">
    <source>
        <dbReference type="PROSITE" id="PS50893"/>
    </source>
</evidence>
<dbReference type="Pfam" id="PF12399">
    <property type="entry name" value="BCA_ABC_TP_C"/>
    <property type="match status" value="1"/>
</dbReference>
<proteinExistence type="predicted"/>
<evidence type="ECO:0000256" key="3">
    <source>
        <dbReference type="ARBA" id="ARBA00022519"/>
    </source>
</evidence>
<dbReference type="Gene3D" id="3.40.50.300">
    <property type="entry name" value="P-loop containing nucleotide triphosphate hydrolases"/>
    <property type="match status" value="1"/>
</dbReference>
<feature type="compositionally biased region" description="Low complexity" evidence="6">
    <location>
        <begin position="114"/>
        <end position="125"/>
    </location>
</feature>
<dbReference type="InterPro" id="IPR032823">
    <property type="entry name" value="BCA_ABC_TP_C"/>
</dbReference>
<keyword evidence="3" id="KW-0997">Cell inner membrane</keyword>
<keyword evidence="1" id="KW-0813">Transport</keyword>
<dbReference type="GO" id="GO:0005886">
    <property type="term" value="C:plasma membrane"/>
    <property type="evidence" value="ECO:0007669"/>
    <property type="project" value="TreeGrafter"/>
</dbReference>
<dbReference type="HOGENOM" id="CLU_460691_0_0_4"/>